<feature type="compositionally biased region" description="Basic residues" evidence="1">
    <location>
        <begin position="313"/>
        <end position="323"/>
    </location>
</feature>
<name>A0A6A6WFX6_9PEZI</name>
<feature type="compositionally biased region" description="Gly residues" evidence="1">
    <location>
        <begin position="225"/>
        <end position="235"/>
    </location>
</feature>
<sequence>MPAQARENRIIAFNIIARIATLLRKTPQGKPLLDKVNYDIATLLTATTEDTPSHPILNELLQHREDVLAEKSRSTAHSQQPAKHRSPDPRAAHNPRTLAHPDSHPQQPRHARPPSQSPSPPRQRSRSRRPYPDPHNAPPEHHMSGALAADDPRATGPIQPHSADDDGFVTQSRQHRRRRRSRRYKRPSPPRFSVRKGLGAFVRETVAWEVDKVRHAQKKEERASRGGGSEQGSGTGENEDRASKDEGYEHGYAESGTESDRQRGRARHRRDAQSHSYRDERGRTRFVYEDSTPTRYTASTERHADASYDNIHVHPRRRKRRYHAHDPAHQPTRARGSAVHSIISSLSALRLPGVNAPPVTEAQRRDFYGLTRRGV</sequence>
<dbReference type="Proteomes" id="UP000799437">
    <property type="component" value="Unassembled WGS sequence"/>
</dbReference>
<feature type="compositionally biased region" description="Basic residues" evidence="1">
    <location>
        <begin position="173"/>
        <end position="188"/>
    </location>
</feature>
<feature type="region of interest" description="Disordered" evidence="1">
    <location>
        <begin position="70"/>
        <end position="196"/>
    </location>
</feature>
<dbReference type="GeneID" id="54487739"/>
<feature type="compositionally biased region" description="Basic and acidic residues" evidence="1">
    <location>
        <begin position="238"/>
        <end position="263"/>
    </location>
</feature>
<evidence type="ECO:0000313" key="3">
    <source>
        <dbReference type="Proteomes" id="UP000799437"/>
    </source>
</evidence>
<dbReference type="RefSeq" id="XP_033602958.1">
    <property type="nucleotide sequence ID" value="XM_033746685.1"/>
</dbReference>
<organism evidence="2 3">
    <name type="scientific">Pseudovirgaria hyperparasitica</name>
    <dbReference type="NCBI Taxonomy" id="470096"/>
    <lineage>
        <taxon>Eukaryota</taxon>
        <taxon>Fungi</taxon>
        <taxon>Dikarya</taxon>
        <taxon>Ascomycota</taxon>
        <taxon>Pezizomycotina</taxon>
        <taxon>Dothideomycetes</taxon>
        <taxon>Dothideomycetes incertae sedis</taxon>
        <taxon>Acrospermales</taxon>
        <taxon>Acrospermaceae</taxon>
        <taxon>Pseudovirgaria</taxon>
    </lineage>
</organism>
<keyword evidence="3" id="KW-1185">Reference proteome</keyword>
<protein>
    <submittedName>
        <fullName evidence="2">Uncharacterized protein</fullName>
    </submittedName>
</protein>
<feature type="compositionally biased region" description="Basic and acidic residues" evidence="1">
    <location>
        <begin position="271"/>
        <end position="288"/>
    </location>
</feature>
<feature type="region of interest" description="Disordered" evidence="1">
    <location>
        <begin position="216"/>
        <end position="337"/>
    </location>
</feature>
<evidence type="ECO:0000256" key="1">
    <source>
        <dbReference type="SAM" id="MobiDB-lite"/>
    </source>
</evidence>
<proteinExistence type="predicted"/>
<accession>A0A6A6WFX6</accession>
<evidence type="ECO:0000313" key="2">
    <source>
        <dbReference type="EMBL" id="KAF2760507.1"/>
    </source>
</evidence>
<dbReference type="EMBL" id="ML996568">
    <property type="protein sequence ID" value="KAF2760507.1"/>
    <property type="molecule type" value="Genomic_DNA"/>
</dbReference>
<reference evidence="2" key="1">
    <citation type="journal article" date="2020" name="Stud. Mycol.">
        <title>101 Dothideomycetes genomes: a test case for predicting lifestyles and emergence of pathogens.</title>
        <authorList>
            <person name="Haridas S."/>
            <person name="Albert R."/>
            <person name="Binder M."/>
            <person name="Bloem J."/>
            <person name="Labutti K."/>
            <person name="Salamov A."/>
            <person name="Andreopoulos B."/>
            <person name="Baker S."/>
            <person name="Barry K."/>
            <person name="Bills G."/>
            <person name="Bluhm B."/>
            <person name="Cannon C."/>
            <person name="Castanera R."/>
            <person name="Culley D."/>
            <person name="Daum C."/>
            <person name="Ezra D."/>
            <person name="Gonzalez J."/>
            <person name="Henrissat B."/>
            <person name="Kuo A."/>
            <person name="Liang C."/>
            <person name="Lipzen A."/>
            <person name="Lutzoni F."/>
            <person name="Magnuson J."/>
            <person name="Mondo S."/>
            <person name="Nolan M."/>
            <person name="Ohm R."/>
            <person name="Pangilinan J."/>
            <person name="Park H.-J."/>
            <person name="Ramirez L."/>
            <person name="Alfaro M."/>
            <person name="Sun H."/>
            <person name="Tritt A."/>
            <person name="Yoshinaga Y."/>
            <person name="Zwiers L.-H."/>
            <person name="Turgeon B."/>
            <person name="Goodwin S."/>
            <person name="Spatafora J."/>
            <person name="Crous P."/>
            <person name="Grigoriev I."/>
        </authorList>
    </citation>
    <scope>NUCLEOTIDE SEQUENCE</scope>
    <source>
        <strain evidence="2">CBS 121739</strain>
    </source>
</reference>
<gene>
    <name evidence="2" type="ORF">EJ05DRAFT_498470</name>
</gene>
<dbReference type="AlphaFoldDB" id="A0A6A6WFX6"/>